<name>A0A8S5PAC3_9CAUD</name>
<dbReference type="SUPFAM" id="SSF88874">
    <property type="entry name" value="Receptor-binding domain of short tail fibre protein gp12"/>
    <property type="match status" value="1"/>
</dbReference>
<evidence type="ECO:0000259" key="1">
    <source>
        <dbReference type="Pfam" id="PF21939"/>
    </source>
</evidence>
<feature type="domain" description="Baseplate structural protein Gp10 C-terminal" evidence="1">
    <location>
        <begin position="22"/>
        <end position="156"/>
    </location>
</feature>
<reference evidence="2" key="1">
    <citation type="journal article" date="2021" name="Proc. Natl. Acad. Sci. U.S.A.">
        <title>A Catalog of Tens of Thousands of Viruses from Human Metagenomes Reveals Hidden Associations with Chronic Diseases.</title>
        <authorList>
            <person name="Tisza M.J."/>
            <person name="Buck C.B."/>
        </authorList>
    </citation>
    <scope>NUCLEOTIDE SEQUENCE</scope>
    <source>
        <strain evidence="2">CtmpG14</strain>
    </source>
</reference>
<proteinExistence type="predicted"/>
<accession>A0A8S5PAC3</accession>
<dbReference type="Pfam" id="PF21939">
    <property type="entry name" value="Gp10_C"/>
    <property type="match status" value="1"/>
</dbReference>
<protein>
    <submittedName>
        <fullName evidence="2">Baseplate protein</fullName>
    </submittedName>
</protein>
<organism evidence="2">
    <name type="scientific">Siphoviridae sp. ctmpG14</name>
    <dbReference type="NCBI Taxonomy" id="2825654"/>
    <lineage>
        <taxon>Viruses</taxon>
        <taxon>Duplodnaviria</taxon>
        <taxon>Heunggongvirae</taxon>
        <taxon>Uroviricota</taxon>
        <taxon>Caudoviricetes</taxon>
    </lineage>
</organism>
<evidence type="ECO:0000313" key="2">
    <source>
        <dbReference type="EMBL" id="DAE04127.1"/>
    </source>
</evidence>
<dbReference type="EMBL" id="BK015384">
    <property type="protein sequence ID" value="DAE04127.1"/>
    <property type="molecule type" value="Genomic_DNA"/>
</dbReference>
<sequence>MNLEELLNKAVEKAVKQAKLELYPVGSYWLTEGSQNPADVIGGVWEKIYNRFLLGADSEHPAGSTGGEEKHTLTVSEMPSHNHQVSKNVFMISNPSGAFAINDKSFDALAATDNASTSYGTSCTSDQKLSILANNGSSQAHNNVPQYRAVNIWRRTS</sequence>
<dbReference type="InterPro" id="IPR053827">
    <property type="entry name" value="Gp10_C"/>
</dbReference>